<dbReference type="AlphaFoldDB" id="A0A8H3EWF1"/>
<dbReference type="InterPro" id="IPR040182">
    <property type="entry name" value="ATG13"/>
</dbReference>
<feature type="compositionally biased region" description="Basic and acidic residues" evidence="5">
    <location>
        <begin position="417"/>
        <end position="431"/>
    </location>
</feature>
<evidence type="ECO:0000313" key="7">
    <source>
        <dbReference type="EMBL" id="CAF9910086.1"/>
    </source>
</evidence>
<feature type="region of interest" description="Disordered" evidence="5">
    <location>
        <begin position="1"/>
        <end position="57"/>
    </location>
</feature>
<proteinExistence type="inferred from homology"/>
<evidence type="ECO:0000256" key="5">
    <source>
        <dbReference type="SAM" id="MobiDB-lite"/>
    </source>
</evidence>
<keyword evidence="8" id="KW-1185">Reference proteome</keyword>
<feature type="region of interest" description="Disordered" evidence="5">
    <location>
        <begin position="489"/>
        <end position="569"/>
    </location>
</feature>
<dbReference type="GO" id="GO:1990316">
    <property type="term" value="C:Atg1/ULK1 kinase complex"/>
    <property type="evidence" value="ECO:0007669"/>
    <property type="project" value="InterPro"/>
</dbReference>
<dbReference type="InterPro" id="IPR018731">
    <property type="entry name" value="Atg13_N"/>
</dbReference>
<organism evidence="7 8">
    <name type="scientific">Gomphillus americanus</name>
    <dbReference type="NCBI Taxonomy" id="1940652"/>
    <lineage>
        <taxon>Eukaryota</taxon>
        <taxon>Fungi</taxon>
        <taxon>Dikarya</taxon>
        <taxon>Ascomycota</taxon>
        <taxon>Pezizomycotina</taxon>
        <taxon>Lecanoromycetes</taxon>
        <taxon>OSLEUM clade</taxon>
        <taxon>Ostropomycetidae</taxon>
        <taxon>Ostropales</taxon>
        <taxon>Graphidaceae</taxon>
        <taxon>Gomphilloideae</taxon>
        <taxon>Gomphillus</taxon>
    </lineage>
</organism>
<evidence type="ECO:0000256" key="3">
    <source>
        <dbReference type="ARBA" id="ARBA00023006"/>
    </source>
</evidence>
<feature type="region of interest" description="Disordered" evidence="5">
    <location>
        <begin position="696"/>
        <end position="722"/>
    </location>
</feature>
<accession>A0A8H3EWF1</accession>
<evidence type="ECO:0000256" key="1">
    <source>
        <dbReference type="ARBA" id="ARBA00005246"/>
    </source>
</evidence>
<feature type="region of interest" description="Disordered" evidence="5">
    <location>
        <begin position="749"/>
        <end position="772"/>
    </location>
</feature>
<reference evidence="7" key="1">
    <citation type="submission" date="2021-03" db="EMBL/GenBank/DDBJ databases">
        <authorList>
            <person name="Tagirdzhanova G."/>
        </authorList>
    </citation>
    <scope>NUCLEOTIDE SEQUENCE</scope>
</reference>
<feature type="region of interest" description="Disordered" evidence="5">
    <location>
        <begin position="794"/>
        <end position="905"/>
    </location>
</feature>
<name>A0A8H3EWF1_9LECA</name>
<comment type="caution">
    <text evidence="7">The sequence shown here is derived from an EMBL/GenBank/DDBJ whole genome shotgun (WGS) entry which is preliminary data.</text>
</comment>
<dbReference type="Proteomes" id="UP000664169">
    <property type="component" value="Unassembled WGS sequence"/>
</dbReference>
<feature type="region of interest" description="Disordered" evidence="5">
    <location>
        <begin position="624"/>
        <end position="676"/>
    </location>
</feature>
<dbReference type="Gene3D" id="3.30.900.10">
    <property type="entry name" value="HORMA domain"/>
    <property type="match status" value="1"/>
</dbReference>
<dbReference type="GO" id="GO:0005829">
    <property type="term" value="C:cytosol"/>
    <property type="evidence" value="ECO:0007669"/>
    <property type="project" value="TreeGrafter"/>
</dbReference>
<sequence length="905" mass="98765">MHQFPRSPPATASPAQSSRTNPTRTNNPREPGSPARAISSGTNTPVLSDEPTFSAAHSTTAEEKDVIQRLNKTIQNLFYKAALLILQDRLELPPAYTQKTNQPRVNKWFSLDVPESDVLLPDVRVWRNFDVSVASQPPIMIVDLRISSKDLKDNQTLVVTDEFGKTRYVEDAVKSYYESLGQDFKPGFDIVVERWQFDLDGFTSQFPKNLVSILPKTYKNAVVLFRALFSMLHLLPAWSLSRKSDIGAKSRSLPKLSYRIYEKSQRSLEPGLDGLHIPLPDSDNQELEDYIFETLDTPAGKFKIKVSYRKNCDFQLQTSEATISSRIDESDLFKPSLRRQSNEFEPLLQDLMPPPRRSSRQILQDADQAQQAYGSLSTYHLAGRPIASSPLSTLRAVGAARELNTASPRDSPPSKLLPEHRNVQDSHETPRSEAMPRNIRRTSVTFSPFKSPSLSASPSHLSGEHLPVPQVVPVVGNRSSALTALAEARNPGFNPHTSNFSSTVPTSSTTPLSASPRPTSRHSASYAHRRSQNSLNLGRDDDLGGSSRTSPRPGTAEGNASSGSLNADDDNISEFLKMLDNKKELKSFRSPSESGLAESSARRTSAALSRYSRLRDSNAILSDSVSSSVLGHRSSTSSSRQLSSVPAMVGGASLSTASSPGERMSPRTPHTPAIPSRLSANSIVDHNAHRERNVGMTIPGNEASEGRAESVQSPGIGAIDIPSSPRVYQTTYRRPSSVAQQRLMRFGDDDLGDIAPFENRSTSLGGNREREPLSLSRMLASQDEANAGLIAGPTNQAIESAPMSRQRSTSSQDESGYNIGSSSRGAYRARVASRGHLGRHGSSTSLAGERGSASGGSDSRGGRYSFQRSRDNEDEELLFAMSDFGVAQQGRRSLEEAGRGNNTQT</sequence>
<dbReference type="GO" id="GO:0034727">
    <property type="term" value="P:piecemeal microautophagy of the nucleus"/>
    <property type="evidence" value="ECO:0007669"/>
    <property type="project" value="TreeGrafter"/>
</dbReference>
<evidence type="ECO:0000313" key="8">
    <source>
        <dbReference type="Proteomes" id="UP000664169"/>
    </source>
</evidence>
<keyword evidence="3 4" id="KW-0072">Autophagy</keyword>
<feature type="region of interest" description="Disordered" evidence="5">
    <location>
        <begin position="403"/>
        <end position="439"/>
    </location>
</feature>
<dbReference type="GO" id="GO:0000423">
    <property type="term" value="P:mitophagy"/>
    <property type="evidence" value="ECO:0007669"/>
    <property type="project" value="TreeGrafter"/>
</dbReference>
<dbReference type="InterPro" id="IPR036570">
    <property type="entry name" value="HORMA_dom_sf"/>
</dbReference>
<evidence type="ECO:0000256" key="4">
    <source>
        <dbReference type="RuleBase" id="RU361214"/>
    </source>
</evidence>
<feature type="compositionally biased region" description="Polar residues" evidence="5">
    <location>
        <begin position="546"/>
        <end position="565"/>
    </location>
</feature>
<feature type="compositionally biased region" description="Low complexity" evidence="5">
    <location>
        <begin position="624"/>
        <end position="645"/>
    </location>
</feature>
<dbReference type="Gene3D" id="6.10.140.1900">
    <property type="match status" value="1"/>
</dbReference>
<comment type="similarity">
    <text evidence="1 4">Belongs to the ATG13 family. Fungi subfamily.</text>
</comment>
<evidence type="ECO:0000256" key="2">
    <source>
        <dbReference type="ARBA" id="ARBA00013801"/>
    </source>
</evidence>
<feature type="compositionally biased region" description="Low complexity" evidence="5">
    <location>
        <begin position="497"/>
        <end position="526"/>
    </location>
</feature>
<dbReference type="PANTHER" id="PTHR13430:SF4">
    <property type="entry name" value="AUTOPHAGY-RELATED PROTEIN 13"/>
    <property type="match status" value="1"/>
</dbReference>
<feature type="compositionally biased region" description="Low complexity" evidence="5">
    <location>
        <begin position="9"/>
        <end position="20"/>
    </location>
</feature>
<feature type="domain" description="Autophagy-related protein 13 N-terminal" evidence="6">
    <location>
        <begin position="74"/>
        <end position="314"/>
    </location>
</feature>
<protein>
    <recommendedName>
        <fullName evidence="2 4">Autophagy-related protein 13</fullName>
    </recommendedName>
</protein>
<feature type="compositionally biased region" description="Polar residues" evidence="5">
    <location>
        <begin position="794"/>
        <end position="824"/>
    </location>
</feature>
<dbReference type="OrthoDB" id="70161at2759"/>
<dbReference type="GO" id="GO:0034497">
    <property type="term" value="P:protein localization to phagophore assembly site"/>
    <property type="evidence" value="ECO:0007669"/>
    <property type="project" value="TreeGrafter"/>
</dbReference>
<dbReference type="Pfam" id="PF10033">
    <property type="entry name" value="ATG13"/>
    <property type="match status" value="1"/>
</dbReference>
<dbReference type="PANTHER" id="PTHR13430">
    <property type="match status" value="1"/>
</dbReference>
<evidence type="ECO:0000259" key="6">
    <source>
        <dbReference type="Pfam" id="PF10033"/>
    </source>
</evidence>
<gene>
    <name evidence="7" type="ORF">GOMPHAMPRED_006948</name>
</gene>
<feature type="compositionally biased region" description="Low complexity" evidence="5">
    <location>
        <begin position="845"/>
        <end position="865"/>
    </location>
</feature>
<dbReference type="GO" id="GO:0000407">
    <property type="term" value="C:phagophore assembly site"/>
    <property type="evidence" value="ECO:0007669"/>
    <property type="project" value="TreeGrafter"/>
</dbReference>
<dbReference type="EMBL" id="CAJPDQ010000005">
    <property type="protein sequence ID" value="CAF9910086.1"/>
    <property type="molecule type" value="Genomic_DNA"/>
</dbReference>